<name>A0A382G545_9ZZZZ</name>
<dbReference type="EMBL" id="UINC01053320">
    <property type="protein sequence ID" value="SVB69693.1"/>
    <property type="molecule type" value="Genomic_DNA"/>
</dbReference>
<accession>A0A382G545</accession>
<feature type="non-terminal residue" evidence="2">
    <location>
        <position position="1"/>
    </location>
</feature>
<proteinExistence type="predicted"/>
<organism evidence="2">
    <name type="scientific">marine metagenome</name>
    <dbReference type="NCBI Taxonomy" id="408172"/>
    <lineage>
        <taxon>unclassified sequences</taxon>
        <taxon>metagenomes</taxon>
        <taxon>ecological metagenomes</taxon>
    </lineage>
</organism>
<reference evidence="2" key="1">
    <citation type="submission" date="2018-05" db="EMBL/GenBank/DDBJ databases">
        <authorList>
            <person name="Lanie J.A."/>
            <person name="Ng W.-L."/>
            <person name="Kazmierczak K.M."/>
            <person name="Andrzejewski T.M."/>
            <person name="Davidsen T.M."/>
            <person name="Wayne K.J."/>
            <person name="Tettelin H."/>
            <person name="Glass J.I."/>
            <person name="Rusch D."/>
            <person name="Podicherti R."/>
            <person name="Tsui H.-C.T."/>
            <person name="Winkler M.E."/>
        </authorList>
    </citation>
    <scope>NUCLEOTIDE SEQUENCE</scope>
</reference>
<protein>
    <submittedName>
        <fullName evidence="2">Uncharacterized protein</fullName>
    </submittedName>
</protein>
<evidence type="ECO:0000313" key="2">
    <source>
        <dbReference type="EMBL" id="SVB69693.1"/>
    </source>
</evidence>
<sequence length="84" mass="9967">EVRKKEVRLELLKGDNERWQQVRAEMRSTQNLYDRVRKLGLGLTMPQPEQVLRLSDLPLDAKELKQSKPGEYRTVANKPRRKRP</sequence>
<feature type="compositionally biased region" description="Basic and acidic residues" evidence="1">
    <location>
        <begin position="62"/>
        <end position="71"/>
    </location>
</feature>
<dbReference type="AlphaFoldDB" id="A0A382G545"/>
<evidence type="ECO:0000256" key="1">
    <source>
        <dbReference type="SAM" id="MobiDB-lite"/>
    </source>
</evidence>
<gene>
    <name evidence="2" type="ORF">METZ01_LOCUS222547</name>
</gene>
<feature type="region of interest" description="Disordered" evidence="1">
    <location>
        <begin position="62"/>
        <end position="84"/>
    </location>
</feature>